<sequence>MRVIYWLLVITAFACQSNQTETQEKPDAYRDLLIDRVVWKKGDEPNATNRHRFTLTNTSQSYAYEHIEIRFDYFDSTYHKISSSKSIIDTAIGPRAALKIPEIQDGLVNPATKSATVTIVQAKSNRSKPE</sequence>
<protein>
    <recommendedName>
        <fullName evidence="3">DUF1425 domain-containing protein</fullName>
    </recommendedName>
</protein>
<evidence type="ECO:0000313" key="1">
    <source>
        <dbReference type="EMBL" id="MRS61911.1"/>
    </source>
</evidence>
<gene>
    <name evidence="1" type="ORF">GJJ30_11485</name>
</gene>
<evidence type="ECO:0000313" key="2">
    <source>
        <dbReference type="Proteomes" id="UP000441754"/>
    </source>
</evidence>
<dbReference type="Proteomes" id="UP000441754">
    <property type="component" value="Unassembled WGS sequence"/>
</dbReference>
<dbReference type="PROSITE" id="PS51257">
    <property type="entry name" value="PROKAR_LIPOPROTEIN"/>
    <property type="match status" value="1"/>
</dbReference>
<proteinExistence type="predicted"/>
<reference evidence="1 2" key="1">
    <citation type="journal article" date="2018" name="Antonie Van Leeuwenhoek">
        <title>Larkinella terrae sp. nov., isolated from soil on Jeju Island, South Korea.</title>
        <authorList>
            <person name="Ten L.N."/>
            <person name="Jeon J."/>
            <person name="Park S.J."/>
            <person name="Park S."/>
            <person name="Lee S.Y."/>
            <person name="Kim M.K."/>
            <person name="Jung H.Y."/>
        </authorList>
    </citation>
    <scope>NUCLEOTIDE SEQUENCE [LARGE SCALE GENOMIC DNA]</scope>
    <source>
        <strain evidence="1 2">KCTC 52001</strain>
    </source>
</reference>
<name>A0A7K0EK56_9BACT</name>
<dbReference type="RefSeq" id="WP_154175300.1">
    <property type="nucleotide sequence ID" value="NZ_WJXZ01000006.1"/>
</dbReference>
<dbReference type="OrthoDB" id="960820at2"/>
<evidence type="ECO:0008006" key="3">
    <source>
        <dbReference type="Google" id="ProtNLM"/>
    </source>
</evidence>
<accession>A0A7K0EK56</accession>
<dbReference type="EMBL" id="WJXZ01000006">
    <property type="protein sequence ID" value="MRS61911.1"/>
    <property type="molecule type" value="Genomic_DNA"/>
</dbReference>
<keyword evidence="2" id="KW-1185">Reference proteome</keyword>
<comment type="caution">
    <text evidence="1">The sequence shown here is derived from an EMBL/GenBank/DDBJ whole genome shotgun (WGS) entry which is preliminary data.</text>
</comment>
<dbReference type="AlphaFoldDB" id="A0A7K0EK56"/>
<organism evidence="1 2">
    <name type="scientific">Larkinella terrae</name>
    <dbReference type="NCBI Taxonomy" id="2025311"/>
    <lineage>
        <taxon>Bacteria</taxon>
        <taxon>Pseudomonadati</taxon>
        <taxon>Bacteroidota</taxon>
        <taxon>Cytophagia</taxon>
        <taxon>Cytophagales</taxon>
        <taxon>Spirosomataceae</taxon>
        <taxon>Larkinella</taxon>
    </lineage>
</organism>